<evidence type="ECO:0000256" key="5">
    <source>
        <dbReference type="ARBA" id="ARBA00023125"/>
    </source>
</evidence>
<sequence>MSEKIKDLIHEAEKNFGKGSLKFGNEAISNVPIICSTGSIKMDQGLGCNGIPQSRIIEYFGPPSGGKSTLAIITMSEAQKKYPEKAVAFIDLENSFDRTWATNLGLDCNKILFSQPDSGEEAFSLIEMMIKSNEVSFIVVDSVSGLLTKAQLEAGYDEAQMAQLARLMSQSLPKINNVLKDSLCTVLFINQTRQKIGSYGNPEDTQGGNALKFWASIRAEIRRGDVIGDKDNPLGFITKIKILKNKVGSPFRKIETELFIGPDKYGIDKVAEIADLAIVNDIIKKSGAWFSYDDERRQGRENLISMLRTNNKIYSEIFSLVSKTVLKKDAPIIGSFQDIINSSTIKEITESNENKRRSKKLKDSNENLIVEEVNEIK</sequence>
<dbReference type="GO" id="GO:0006310">
    <property type="term" value="P:DNA recombination"/>
    <property type="evidence" value="ECO:0007669"/>
    <property type="project" value="UniProtKB-KW"/>
</dbReference>
<dbReference type="Gene3D" id="3.30.250.10">
    <property type="entry name" value="RecA protein, C-terminal domain"/>
    <property type="match status" value="1"/>
</dbReference>
<dbReference type="PROSITE" id="PS50163">
    <property type="entry name" value="RECA_3"/>
    <property type="match status" value="1"/>
</dbReference>
<feature type="domain" description="RecA family profile 1" evidence="8">
    <location>
        <begin position="31"/>
        <end position="192"/>
    </location>
</feature>
<keyword evidence="3 7" id="KW-0547">Nucleotide-binding</keyword>
<accession>A0A1V5ZJ51</accession>
<name>A0A1V5ZJ51_9BACT</name>
<dbReference type="PROSITE" id="PS50162">
    <property type="entry name" value="RECA_2"/>
    <property type="match status" value="1"/>
</dbReference>
<dbReference type="InterPro" id="IPR003593">
    <property type="entry name" value="AAA+_ATPase"/>
</dbReference>
<proteinExistence type="inferred from homology"/>
<dbReference type="InterPro" id="IPR023400">
    <property type="entry name" value="RecA_C_sf"/>
</dbReference>
<dbReference type="GO" id="GO:0140664">
    <property type="term" value="F:ATP-dependent DNA damage sensor activity"/>
    <property type="evidence" value="ECO:0007669"/>
    <property type="project" value="InterPro"/>
</dbReference>
<dbReference type="Pfam" id="PF21096">
    <property type="entry name" value="RecA_C"/>
    <property type="match status" value="1"/>
</dbReference>
<evidence type="ECO:0000256" key="6">
    <source>
        <dbReference type="ARBA" id="ARBA00023172"/>
    </source>
</evidence>
<evidence type="ECO:0000256" key="2">
    <source>
        <dbReference type="ARBA" id="ARBA00015553"/>
    </source>
</evidence>
<gene>
    <name evidence="10" type="ORF">BWY04_01437</name>
</gene>
<dbReference type="AlphaFoldDB" id="A0A1V5ZJ51"/>
<evidence type="ECO:0000259" key="9">
    <source>
        <dbReference type="PROSITE" id="PS50163"/>
    </source>
</evidence>
<dbReference type="InterPro" id="IPR049428">
    <property type="entry name" value="RecA-like_N"/>
</dbReference>
<dbReference type="EMBL" id="MWDB01000056">
    <property type="protein sequence ID" value="OQB40146.1"/>
    <property type="molecule type" value="Genomic_DNA"/>
</dbReference>
<dbReference type="InterPro" id="IPR020587">
    <property type="entry name" value="RecA_monomer-monomer_interface"/>
</dbReference>
<dbReference type="SMART" id="SM00382">
    <property type="entry name" value="AAA"/>
    <property type="match status" value="1"/>
</dbReference>
<keyword evidence="5 7" id="KW-0238">DNA-binding</keyword>
<evidence type="ECO:0000256" key="7">
    <source>
        <dbReference type="RuleBase" id="RU004527"/>
    </source>
</evidence>
<dbReference type="SUPFAM" id="SSF52540">
    <property type="entry name" value="P-loop containing nucleoside triphosphate hydrolases"/>
    <property type="match status" value="1"/>
</dbReference>
<dbReference type="InterPro" id="IPR013765">
    <property type="entry name" value="DNA_recomb/repair_RecA"/>
</dbReference>
<evidence type="ECO:0000313" key="10">
    <source>
        <dbReference type="EMBL" id="OQB40146.1"/>
    </source>
</evidence>
<dbReference type="GO" id="GO:0005524">
    <property type="term" value="F:ATP binding"/>
    <property type="evidence" value="ECO:0007669"/>
    <property type="project" value="UniProtKB-KW"/>
</dbReference>
<protein>
    <recommendedName>
        <fullName evidence="2">Protein RecA</fullName>
    </recommendedName>
</protein>
<dbReference type="SUPFAM" id="SSF54752">
    <property type="entry name" value="RecA protein, C-terminal domain"/>
    <property type="match status" value="1"/>
</dbReference>
<dbReference type="InterPro" id="IPR020588">
    <property type="entry name" value="RecA_ATP-bd"/>
</dbReference>
<dbReference type="Gene3D" id="3.40.50.300">
    <property type="entry name" value="P-loop containing nucleotide triphosphate hydrolases"/>
    <property type="match status" value="1"/>
</dbReference>
<evidence type="ECO:0000259" key="8">
    <source>
        <dbReference type="PROSITE" id="PS50162"/>
    </source>
</evidence>
<dbReference type="Proteomes" id="UP000485621">
    <property type="component" value="Unassembled WGS sequence"/>
</dbReference>
<keyword evidence="7" id="KW-0227">DNA damage</keyword>
<evidence type="ECO:0000256" key="4">
    <source>
        <dbReference type="ARBA" id="ARBA00022840"/>
    </source>
</evidence>
<dbReference type="PANTHER" id="PTHR45900:SF1">
    <property type="entry name" value="MITOCHONDRIAL DNA REPAIR PROTEIN RECA HOMOLOG-RELATED"/>
    <property type="match status" value="1"/>
</dbReference>
<organism evidence="10">
    <name type="scientific">candidate division CPR1 bacterium ADurb.Bin160</name>
    <dbReference type="NCBI Taxonomy" id="1852826"/>
    <lineage>
        <taxon>Bacteria</taxon>
        <taxon>candidate division CPR1</taxon>
    </lineage>
</organism>
<dbReference type="InterPro" id="IPR049261">
    <property type="entry name" value="RecA-like_C"/>
</dbReference>
<dbReference type="PANTHER" id="PTHR45900">
    <property type="entry name" value="RECA"/>
    <property type="match status" value="1"/>
</dbReference>
<comment type="caution">
    <text evidence="10">The sequence shown here is derived from an EMBL/GenBank/DDBJ whole genome shotgun (WGS) entry which is preliminary data.</text>
</comment>
<evidence type="ECO:0000256" key="1">
    <source>
        <dbReference type="ARBA" id="ARBA00009391"/>
    </source>
</evidence>
<keyword evidence="6 7" id="KW-0233">DNA recombination</keyword>
<comment type="similarity">
    <text evidence="1 7">Belongs to the RecA family.</text>
</comment>
<reference evidence="10" key="1">
    <citation type="submission" date="2017-02" db="EMBL/GenBank/DDBJ databases">
        <title>Delving into the versatile metabolic prowess of the omnipresent phylum Bacteroidetes.</title>
        <authorList>
            <person name="Nobu M.K."/>
            <person name="Mei R."/>
            <person name="Narihiro T."/>
            <person name="Kuroda K."/>
            <person name="Liu W.-T."/>
        </authorList>
    </citation>
    <scope>NUCLEOTIDE SEQUENCE</scope>
    <source>
        <strain evidence="10">ADurb.Bin160</strain>
    </source>
</reference>
<dbReference type="InterPro" id="IPR027417">
    <property type="entry name" value="P-loop_NTPase"/>
</dbReference>
<dbReference type="Pfam" id="PF00154">
    <property type="entry name" value="RecA_N"/>
    <property type="match status" value="1"/>
</dbReference>
<keyword evidence="4 7" id="KW-0067">ATP-binding</keyword>
<evidence type="ECO:0000256" key="3">
    <source>
        <dbReference type="ARBA" id="ARBA00022741"/>
    </source>
</evidence>
<dbReference type="GO" id="GO:0006281">
    <property type="term" value="P:DNA repair"/>
    <property type="evidence" value="ECO:0007669"/>
    <property type="project" value="InterPro"/>
</dbReference>
<dbReference type="PRINTS" id="PR00142">
    <property type="entry name" value="RECA"/>
</dbReference>
<feature type="domain" description="RecA family profile 2" evidence="9">
    <location>
        <begin position="199"/>
        <end position="272"/>
    </location>
</feature>
<dbReference type="GO" id="GO:0003697">
    <property type="term" value="F:single-stranded DNA binding"/>
    <property type="evidence" value="ECO:0007669"/>
    <property type="project" value="InterPro"/>
</dbReference>